<dbReference type="InterPro" id="IPR013324">
    <property type="entry name" value="RNA_pol_sigma_r3/r4-like"/>
</dbReference>
<feature type="compositionally biased region" description="Low complexity" evidence="5">
    <location>
        <begin position="12"/>
        <end position="33"/>
    </location>
</feature>
<reference evidence="9 10" key="1">
    <citation type="journal article" date="2019" name="Int. J. Syst. Evol. Microbiol.">
        <title>The Global Catalogue of Microorganisms (GCM) 10K type strain sequencing project: providing services to taxonomists for standard genome sequencing and annotation.</title>
        <authorList>
            <consortium name="The Broad Institute Genomics Platform"/>
            <consortium name="The Broad Institute Genome Sequencing Center for Infectious Disease"/>
            <person name="Wu L."/>
            <person name="Ma J."/>
        </authorList>
    </citation>
    <scope>NUCLEOTIDE SEQUENCE [LARGE SCALE GENOMIC DNA]</scope>
    <source>
        <strain evidence="9 10">JCM 13584</strain>
    </source>
</reference>
<keyword evidence="4" id="KW-0804">Transcription</keyword>
<evidence type="ECO:0000256" key="3">
    <source>
        <dbReference type="ARBA" id="ARBA00023082"/>
    </source>
</evidence>
<feature type="domain" description="RNA polymerase sigma factor 70 region 4 type 2" evidence="7">
    <location>
        <begin position="155"/>
        <end position="206"/>
    </location>
</feature>
<feature type="domain" description="DUF6596" evidence="8">
    <location>
        <begin position="224"/>
        <end position="323"/>
    </location>
</feature>
<dbReference type="Pfam" id="PF04542">
    <property type="entry name" value="Sigma70_r2"/>
    <property type="match status" value="1"/>
</dbReference>
<dbReference type="InterPro" id="IPR007627">
    <property type="entry name" value="RNA_pol_sigma70_r2"/>
</dbReference>
<dbReference type="Gene3D" id="1.10.10.10">
    <property type="entry name" value="Winged helix-like DNA-binding domain superfamily/Winged helix DNA-binding domain"/>
    <property type="match status" value="1"/>
</dbReference>
<feature type="domain" description="RNA polymerase sigma-70 region 2" evidence="6">
    <location>
        <begin position="50"/>
        <end position="110"/>
    </location>
</feature>
<accession>A0ABN2R7W8</accession>
<name>A0ABN2R7W8_9MICO</name>
<keyword evidence="3" id="KW-0731">Sigma factor</keyword>
<evidence type="ECO:0000256" key="1">
    <source>
        <dbReference type="ARBA" id="ARBA00010641"/>
    </source>
</evidence>
<evidence type="ECO:0000256" key="4">
    <source>
        <dbReference type="ARBA" id="ARBA00023163"/>
    </source>
</evidence>
<dbReference type="InterPro" id="IPR036388">
    <property type="entry name" value="WH-like_DNA-bd_sf"/>
</dbReference>
<dbReference type="Proteomes" id="UP001499954">
    <property type="component" value="Unassembled WGS sequence"/>
</dbReference>
<keyword evidence="2" id="KW-0805">Transcription regulation</keyword>
<dbReference type="RefSeq" id="WP_157415579.1">
    <property type="nucleotide sequence ID" value="NZ_BAAAMK010000010.1"/>
</dbReference>
<dbReference type="InterPro" id="IPR013325">
    <property type="entry name" value="RNA_pol_sigma_r2"/>
</dbReference>
<evidence type="ECO:0000313" key="9">
    <source>
        <dbReference type="EMBL" id="GAA1965076.1"/>
    </source>
</evidence>
<keyword evidence="10" id="KW-1185">Reference proteome</keyword>
<gene>
    <name evidence="9" type="ORF">GCM10009717_34900</name>
</gene>
<dbReference type="Gene3D" id="1.10.1740.10">
    <property type="match status" value="1"/>
</dbReference>
<feature type="region of interest" description="Disordered" evidence="5">
    <location>
        <begin position="1"/>
        <end position="33"/>
    </location>
</feature>
<dbReference type="PANTHER" id="PTHR47756">
    <property type="entry name" value="BLL6612 PROTEIN-RELATED"/>
    <property type="match status" value="1"/>
</dbReference>
<sequence length="480" mass="51734">MTRARPESSSTDAGGRRPSPAAPAARGDAPAAARDAARDAVDRIYREEWTRIVATLIRSTRDWDLAEDAAADAFVRAAERWPVEGVPDNPGAWLTTVARNRALDVLRRRGVEVDKVKEWMVMDEMRGPGAPTDPADLAAASISAASDIDDRLRLIFTCAHPALPIEARVALTLRAVGGLETPEIARAFLVPEATMAQRLVRAKRKIRNAGIPYRVPEGDELRRRLSGVLAVLMLVHNEGYLASSGDRLLRLDLQEEAIRLARLVAGLMPDEPEAAGLLALLLLQHARSAARVDAAGDLVPLDAQDRTTWNAAEIAEGLAVLDRLDHLDRLRVTGDAGMADAAAGAATGPYRLQAEIQREHARAARADDTDWAAIVGRYDALLELTPSPVIELNRAVAVGLAGHPQAGLDALDRLAASGALDRYHLLPAAQADLLRRLGRTDAAADRTRQAIALAPTEPERRFLERRLAELSSGPAPSDAR</sequence>
<comment type="similarity">
    <text evidence="1">Belongs to the sigma-70 factor family. ECF subfamily.</text>
</comment>
<dbReference type="PANTHER" id="PTHR47756:SF2">
    <property type="entry name" value="BLL6612 PROTEIN"/>
    <property type="match status" value="1"/>
</dbReference>
<evidence type="ECO:0000313" key="10">
    <source>
        <dbReference type="Proteomes" id="UP001499954"/>
    </source>
</evidence>
<evidence type="ECO:0000256" key="5">
    <source>
        <dbReference type="SAM" id="MobiDB-lite"/>
    </source>
</evidence>
<evidence type="ECO:0000259" key="8">
    <source>
        <dbReference type="Pfam" id="PF20239"/>
    </source>
</evidence>
<evidence type="ECO:0000256" key="2">
    <source>
        <dbReference type="ARBA" id="ARBA00023015"/>
    </source>
</evidence>
<dbReference type="SUPFAM" id="SSF88659">
    <property type="entry name" value="Sigma3 and sigma4 domains of RNA polymerase sigma factors"/>
    <property type="match status" value="1"/>
</dbReference>
<evidence type="ECO:0000259" key="6">
    <source>
        <dbReference type="Pfam" id="PF04542"/>
    </source>
</evidence>
<dbReference type="Pfam" id="PF20239">
    <property type="entry name" value="DUF6596"/>
    <property type="match status" value="1"/>
</dbReference>
<dbReference type="InterPro" id="IPR046531">
    <property type="entry name" value="DUF6596"/>
</dbReference>
<dbReference type="InterPro" id="IPR013249">
    <property type="entry name" value="RNA_pol_sigma70_r4_t2"/>
</dbReference>
<proteinExistence type="inferred from homology"/>
<dbReference type="SUPFAM" id="SSF88946">
    <property type="entry name" value="Sigma2 domain of RNA polymerase sigma factors"/>
    <property type="match status" value="1"/>
</dbReference>
<protein>
    <submittedName>
        <fullName evidence="9">Sigma-70 family RNA polymerase sigma factor</fullName>
    </submittedName>
</protein>
<dbReference type="EMBL" id="BAAAMK010000010">
    <property type="protein sequence ID" value="GAA1965076.1"/>
    <property type="molecule type" value="Genomic_DNA"/>
</dbReference>
<dbReference type="Pfam" id="PF08281">
    <property type="entry name" value="Sigma70_r4_2"/>
    <property type="match status" value="1"/>
</dbReference>
<evidence type="ECO:0000259" key="7">
    <source>
        <dbReference type="Pfam" id="PF08281"/>
    </source>
</evidence>
<organism evidence="9 10">
    <name type="scientific">Agromyces allii</name>
    <dbReference type="NCBI Taxonomy" id="393607"/>
    <lineage>
        <taxon>Bacteria</taxon>
        <taxon>Bacillati</taxon>
        <taxon>Actinomycetota</taxon>
        <taxon>Actinomycetes</taxon>
        <taxon>Micrococcales</taxon>
        <taxon>Microbacteriaceae</taxon>
        <taxon>Agromyces</taxon>
    </lineage>
</organism>
<comment type="caution">
    <text evidence="9">The sequence shown here is derived from an EMBL/GenBank/DDBJ whole genome shotgun (WGS) entry which is preliminary data.</text>
</comment>